<protein>
    <submittedName>
        <fullName evidence="1">Uncharacterized protein</fullName>
    </submittedName>
</protein>
<dbReference type="RefSeq" id="WP_302050093.1">
    <property type="nucleotide sequence ID" value="NZ_JAMJEV010000027.1"/>
</dbReference>
<name>A0ABT8QW26_9FIRM</name>
<gene>
    <name evidence="1" type="ORF">M8H41_22245</name>
</gene>
<evidence type="ECO:0000313" key="1">
    <source>
        <dbReference type="EMBL" id="MDO0825538.1"/>
    </source>
</evidence>
<reference evidence="1" key="1">
    <citation type="submission" date="2022-05" db="EMBL/GenBank/DDBJ databases">
        <title>Expanded diversity of anoxic marine methylotrophy in a Black Sea sulfate reducing microorganism.</title>
        <authorList>
            <person name="Fischer P.Q."/>
            <person name="Stams A.J.M."/>
            <person name="Villanueva L."/>
            <person name="Sousa D.Z."/>
        </authorList>
    </citation>
    <scope>NUCLEOTIDE SEQUENCE</scope>
    <source>
        <strain evidence="1">P130</strain>
    </source>
</reference>
<comment type="caution">
    <text evidence="1">The sequence shown here is derived from an EMBL/GenBank/DDBJ whole genome shotgun (WGS) entry which is preliminary data.</text>
</comment>
<dbReference type="Proteomes" id="UP001176021">
    <property type="component" value="Unassembled WGS sequence"/>
</dbReference>
<accession>A0ABT8QW26</accession>
<proteinExistence type="predicted"/>
<dbReference type="EMBL" id="JAMJEV010000027">
    <property type="protein sequence ID" value="MDO0825538.1"/>
    <property type="molecule type" value="Genomic_DNA"/>
</dbReference>
<sequence>MLSGKLEAGNYRIVTDIWYANEPLPQTIRHVWAGFTINEGEEQRALDKVRKSAEKVLLSTMARHRSVLSGR</sequence>
<keyword evidence="2" id="KW-1185">Reference proteome</keyword>
<organism evidence="1 2">
    <name type="scientific">Desulfosporosinus nitroreducens</name>
    <dbReference type="NCBI Taxonomy" id="2018668"/>
    <lineage>
        <taxon>Bacteria</taxon>
        <taxon>Bacillati</taxon>
        <taxon>Bacillota</taxon>
        <taxon>Clostridia</taxon>
        <taxon>Eubacteriales</taxon>
        <taxon>Desulfitobacteriaceae</taxon>
        <taxon>Desulfosporosinus</taxon>
    </lineage>
</organism>
<evidence type="ECO:0000313" key="2">
    <source>
        <dbReference type="Proteomes" id="UP001176021"/>
    </source>
</evidence>